<dbReference type="InterPro" id="IPR051396">
    <property type="entry name" value="Bact_Antivir_Def_Nuclease"/>
</dbReference>
<dbReference type="AlphaFoldDB" id="L8JS45"/>
<dbReference type="GO" id="GO:0006302">
    <property type="term" value="P:double-strand break repair"/>
    <property type="evidence" value="ECO:0007669"/>
    <property type="project" value="InterPro"/>
</dbReference>
<dbReference type="PANTHER" id="PTHR43581">
    <property type="entry name" value="ATP/GTP PHOSPHATASE"/>
    <property type="match status" value="1"/>
</dbReference>
<dbReference type="RefSeq" id="WP_009581390.1">
    <property type="nucleotide sequence ID" value="NZ_AMZN01000055.1"/>
</dbReference>
<dbReference type="Gene3D" id="3.40.50.300">
    <property type="entry name" value="P-loop containing nucleotide triphosphate hydrolases"/>
    <property type="match status" value="2"/>
</dbReference>
<dbReference type="GO" id="GO:0005524">
    <property type="term" value="F:ATP binding"/>
    <property type="evidence" value="ECO:0007669"/>
    <property type="project" value="InterPro"/>
</dbReference>
<name>L8JS45_9BACT</name>
<sequence length="336" mass="38646">MQKEHLTSIRLDNFKRFDALEIENISQFNLILGDNNVGKTSLLEALLFNKNLNVLCENLLTALSYKNFGGPAIRYENIKYFIRDIEENTSNVLFKFDYFAQTSENYQLTIDSSNVSLHCITGLLNEKKDQNVSPSKEFHVAGFNSIPYIPFYKGHDFDLVNLYSNHIQKNRERKEQLISALRTIAPDLDNIEISLPAGKPILVISQKHSNSVLPLAIFGDGALKLFRFFIEIIVFRNTRLMIDEIDTGIHYSRFTEFWGILLQTAIENNVQLFMTTHNKECIQYFDKAIRQLGCESDARAITLVENPKEHDVKAFTYTFDQLNHALEVGNEIRGGY</sequence>
<dbReference type="InterPro" id="IPR038729">
    <property type="entry name" value="Rad50/SbcC_AAA"/>
</dbReference>
<evidence type="ECO:0000259" key="2">
    <source>
        <dbReference type="Pfam" id="PF13476"/>
    </source>
</evidence>
<evidence type="ECO:0000259" key="1">
    <source>
        <dbReference type="Pfam" id="PF13304"/>
    </source>
</evidence>
<reference evidence="3 4" key="1">
    <citation type="submission" date="2012-12" db="EMBL/GenBank/DDBJ databases">
        <title>Genome assembly of Fulvivirga imtechensis AK7.</title>
        <authorList>
            <person name="Nupur N."/>
            <person name="Khatri I."/>
            <person name="Kumar R."/>
            <person name="Subramanian S."/>
            <person name="Pinnaka A."/>
        </authorList>
    </citation>
    <scope>NUCLEOTIDE SEQUENCE [LARGE SCALE GENOMIC DNA]</scope>
    <source>
        <strain evidence="3 4">AK7</strain>
    </source>
</reference>
<feature type="domain" description="ATPase AAA-type core" evidence="1">
    <location>
        <begin position="158"/>
        <end position="278"/>
    </location>
</feature>
<comment type="caution">
    <text evidence="3">The sequence shown here is derived from an EMBL/GenBank/DDBJ whole genome shotgun (WGS) entry which is preliminary data.</text>
</comment>
<dbReference type="InterPro" id="IPR003959">
    <property type="entry name" value="ATPase_AAA_core"/>
</dbReference>
<evidence type="ECO:0000313" key="4">
    <source>
        <dbReference type="Proteomes" id="UP000011135"/>
    </source>
</evidence>
<protein>
    <submittedName>
        <fullName evidence="3">Uncharacterized protein</fullName>
    </submittedName>
</protein>
<dbReference type="PANTHER" id="PTHR43581:SF4">
    <property type="entry name" value="ATP_GTP PHOSPHATASE"/>
    <property type="match status" value="1"/>
</dbReference>
<dbReference type="SUPFAM" id="SSF52540">
    <property type="entry name" value="P-loop containing nucleoside triphosphate hydrolases"/>
    <property type="match status" value="1"/>
</dbReference>
<organism evidence="3 4">
    <name type="scientific">Fulvivirga imtechensis AK7</name>
    <dbReference type="NCBI Taxonomy" id="1237149"/>
    <lineage>
        <taxon>Bacteria</taxon>
        <taxon>Pseudomonadati</taxon>
        <taxon>Bacteroidota</taxon>
        <taxon>Cytophagia</taxon>
        <taxon>Cytophagales</taxon>
        <taxon>Fulvivirgaceae</taxon>
        <taxon>Fulvivirga</taxon>
    </lineage>
</organism>
<evidence type="ECO:0000313" key="3">
    <source>
        <dbReference type="EMBL" id="ELR70294.1"/>
    </source>
</evidence>
<dbReference type="Proteomes" id="UP000011135">
    <property type="component" value="Unassembled WGS sequence"/>
</dbReference>
<dbReference type="STRING" id="1237149.C900_03979"/>
<proteinExistence type="predicted"/>
<dbReference type="GO" id="GO:0016887">
    <property type="term" value="F:ATP hydrolysis activity"/>
    <property type="evidence" value="ECO:0007669"/>
    <property type="project" value="InterPro"/>
</dbReference>
<feature type="domain" description="Rad50/SbcC-type AAA" evidence="2">
    <location>
        <begin position="8"/>
        <end position="48"/>
    </location>
</feature>
<dbReference type="OrthoDB" id="9769293at2"/>
<gene>
    <name evidence="3" type="ORF">C900_03979</name>
</gene>
<dbReference type="EMBL" id="AMZN01000055">
    <property type="protein sequence ID" value="ELR70294.1"/>
    <property type="molecule type" value="Genomic_DNA"/>
</dbReference>
<dbReference type="Pfam" id="PF13304">
    <property type="entry name" value="AAA_21"/>
    <property type="match status" value="1"/>
</dbReference>
<keyword evidence="4" id="KW-1185">Reference proteome</keyword>
<dbReference type="eggNOG" id="COG1106">
    <property type="taxonomic scope" value="Bacteria"/>
</dbReference>
<dbReference type="Pfam" id="PF13476">
    <property type="entry name" value="AAA_23"/>
    <property type="match status" value="1"/>
</dbReference>
<accession>L8JS45</accession>
<dbReference type="InterPro" id="IPR027417">
    <property type="entry name" value="P-loop_NTPase"/>
</dbReference>